<feature type="transmembrane region" description="Helical" evidence="5">
    <location>
        <begin position="280"/>
        <end position="299"/>
    </location>
</feature>
<dbReference type="AlphaFoldDB" id="A0A224V4L6"/>
<feature type="transmembrane region" description="Helical" evidence="5">
    <location>
        <begin position="111"/>
        <end position="130"/>
    </location>
</feature>
<evidence type="ECO:0000256" key="3">
    <source>
        <dbReference type="ARBA" id="ARBA00022989"/>
    </source>
</evidence>
<feature type="transmembrane region" description="Helical" evidence="5">
    <location>
        <begin position="187"/>
        <end position="206"/>
    </location>
</feature>
<evidence type="ECO:0000256" key="1">
    <source>
        <dbReference type="ARBA" id="ARBA00004141"/>
    </source>
</evidence>
<sequence>MSIYVRREKIAICELTLTHKICRLPPLATMIYCWKDLLTLRKSGFSMTHTPIKMTFFSQLHPVALTLYFTELIVCLLLFNHVAVAVAEFIALTITATYYLGGRKTARQLKYAVSFLLMILFFNTLLNQKFPPILWHFKWGILTFKFSYPAFLYGIAMAIVLIAMLFVFSVLNAVLTPSKLIYVFSPIAPRLAVLVTISFTLVTSFTDRLKRILRLQKTRNVDVVNGSLKTRTQKTLHIFEILLQDALSSAMETANLMDARGFGAAKRTHYRSYHWQFSDLLFITIATVMLVATIGVRILSMGTSRSVANFTTIFTPGDTWPVVVTALLFLLPLISEGVYRSCKN</sequence>
<dbReference type="EMBL" id="PUFL01000073">
    <property type="protein sequence ID" value="TDG89924.1"/>
    <property type="molecule type" value="Genomic_DNA"/>
</dbReference>
<feature type="transmembrane region" description="Helical" evidence="5">
    <location>
        <begin position="319"/>
        <end position="339"/>
    </location>
</feature>
<feature type="transmembrane region" description="Helical" evidence="5">
    <location>
        <begin position="72"/>
        <end position="99"/>
    </location>
</feature>
<keyword evidence="9" id="KW-1185">Reference proteome</keyword>
<dbReference type="Proteomes" id="UP000294668">
    <property type="component" value="Unassembled WGS sequence"/>
</dbReference>
<evidence type="ECO:0000256" key="4">
    <source>
        <dbReference type="ARBA" id="ARBA00023136"/>
    </source>
</evidence>
<evidence type="ECO:0000313" key="7">
    <source>
        <dbReference type="EMBL" id="TDG89924.1"/>
    </source>
</evidence>
<dbReference type="GO" id="GO:0005886">
    <property type="term" value="C:plasma membrane"/>
    <property type="evidence" value="ECO:0007669"/>
    <property type="project" value="UniProtKB-ARBA"/>
</dbReference>
<dbReference type="InterPro" id="IPR003339">
    <property type="entry name" value="ABC/ECF_trnsptr_transmembrane"/>
</dbReference>
<feature type="transmembrane region" description="Helical" evidence="5">
    <location>
        <begin position="151"/>
        <end position="175"/>
    </location>
</feature>
<dbReference type="Proteomes" id="UP000214739">
    <property type="component" value="Unassembled WGS sequence"/>
</dbReference>
<proteinExistence type="predicted"/>
<organism evidence="6 8">
    <name type="scientific">Lentilactobacillus parakefiri</name>
    <dbReference type="NCBI Taxonomy" id="152332"/>
    <lineage>
        <taxon>Bacteria</taxon>
        <taxon>Bacillati</taxon>
        <taxon>Bacillota</taxon>
        <taxon>Bacilli</taxon>
        <taxon>Lactobacillales</taxon>
        <taxon>Lactobacillaceae</taxon>
        <taxon>Lentilactobacillus</taxon>
    </lineage>
</organism>
<keyword evidence="3 5" id="KW-1133">Transmembrane helix</keyword>
<dbReference type="EMBL" id="BDGB01000046">
    <property type="protein sequence ID" value="GAW71907.1"/>
    <property type="molecule type" value="Genomic_DNA"/>
</dbReference>
<accession>A0A224V4L6</accession>
<keyword evidence="4 5" id="KW-0472">Membrane</keyword>
<protein>
    <submittedName>
        <fullName evidence="6">Cobalt ABC transporter permease protein</fullName>
    </submittedName>
</protein>
<evidence type="ECO:0000256" key="5">
    <source>
        <dbReference type="SAM" id="Phobius"/>
    </source>
</evidence>
<reference evidence="7" key="3">
    <citation type="submission" date="2019-02" db="EMBL/GenBank/DDBJ databases">
        <authorList>
            <person name="Buron G."/>
            <person name="Chaylann A."/>
            <person name="Dolejs I."/>
            <person name="Forster J."/>
            <person name="Miks M.H."/>
        </authorList>
    </citation>
    <scope>NUCLEOTIDE SEQUENCE</scope>
    <source>
        <strain evidence="7">DSM 10551</strain>
    </source>
</reference>
<evidence type="ECO:0000313" key="6">
    <source>
        <dbReference type="EMBL" id="GAW71907.1"/>
    </source>
</evidence>
<dbReference type="CDD" id="cd16914">
    <property type="entry name" value="EcfT"/>
    <property type="match status" value="1"/>
</dbReference>
<evidence type="ECO:0000313" key="9">
    <source>
        <dbReference type="Proteomes" id="UP000294668"/>
    </source>
</evidence>
<evidence type="ECO:0000256" key="2">
    <source>
        <dbReference type="ARBA" id="ARBA00022692"/>
    </source>
</evidence>
<evidence type="ECO:0000313" key="8">
    <source>
        <dbReference type="Proteomes" id="UP000214739"/>
    </source>
</evidence>
<name>A0A224V4L6_9LACO</name>
<reference evidence="7 9" key="2">
    <citation type="journal article" date="2019" name="Appl. Microbiol. Biotechnol.">
        <title>Uncovering carbohydrate metabolism through a genotype-phenotype association study of 56 lactic acid bacteria genomes.</title>
        <authorList>
            <person name="Buron-Moles G."/>
            <person name="Chailyan A."/>
            <person name="Dolejs I."/>
            <person name="Forster J."/>
            <person name="Miks M.H."/>
        </authorList>
    </citation>
    <scope>NUCLEOTIDE SEQUENCE [LARGE SCALE GENOMIC DNA]</scope>
    <source>
        <strain evidence="7 9">DSM 10551</strain>
    </source>
</reference>
<comment type="subcellular location">
    <subcellularLocation>
        <location evidence="1">Membrane</location>
        <topology evidence="1">Multi-pass membrane protein</topology>
    </subcellularLocation>
</comment>
<comment type="caution">
    <text evidence="6">The sequence shown here is derived from an EMBL/GenBank/DDBJ whole genome shotgun (WGS) entry which is preliminary data.</text>
</comment>
<reference evidence="6 8" key="1">
    <citation type="journal article" date="2017" name="Biosci Microbiota Food Health">
        <title>Genomic characterization reconfirms the taxonomic status of Lactobacillus parakefiri.</title>
        <authorList>
            <person name="Tanizawa Y."/>
            <person name="Kobayashi H."/>
            <person name="Kaminuma E."/>
            <person name="Sakamoto M."/>
            <person name="Ohkuma M."/>
            <person name="Nakamura Y."/>
            <person name="Arita M."/>
            <person name="Tohno M."/>
        </authorList>
    </citation>
    <scope>NUCLEOTIDE SEQUENCE [LARGE SCALE GENOMIC DNA]</scope>
    <source>
        <strain evidence="6 8">JCM 8573</strain>
    </source>
</reference>
<gene>
    <name evidence="6" type="primary">cbiQ_1</name>
    <name evidence="7" type="ORF">C5L28_001246</name>
    <name evidence="6" type="ORF">LPKJCM_01012</name>
</gene>
<keyword evidence="2 5" id="KW-0812">Transmembrane</keyword>